<keyword evidence="1" id="KW-0472">Membrane</keyword>
<accession>A0ABN0UPC2</accession>
<evidence type="ECO:0000313" key="3">
    <source>
        <dbReference type="Proteomes" id="UP001500416"/>
    </source>
</evidence>
<protein>
    <submittedName>
        <fullName evidence="2">Uncharacterized protein</fullName>
    </submittedName>
</protein>
<dbReference type="EMBL" id="BAAABU010000025">
    <property type="protein sequence ID" value="GAA0257000.1"/>
    <property type="molecule type" value="Genomic_DNA"/>
</dbReference>
<name>A0ABN0UPC2_9PSEU</name>
<gene>
    <name evidence="2" type="ORF">GCM10010492_67380</name>
</gene>
<keyword evidence="1" id="KW-0812">Transmembrane</keyword>
<organism evidence="2 3">
    <name type="scientific">Saccharothrix mutabilis subsp. mutabilis</name>
    <dbReference type="NCBI Taxonomy" id="66855"/>
    <lineage>
        <taxon>Bacteria</taxon>
        <taxon>Bacillati</taxon>
        <taxon>Actinomycetota</taxon>
        <taxon>Actinomycetes</taxon>
        <taxon>Pseudonocardiales</taxon>
        <taxon>Pseudonocardiaceae</taxon>
        <taxon>Saccharothrix</taxon>
    </lineage>
</organism>
<feature type="transmembrane region" description="Helical" evidence="1">
    <location>
        <begin position="51"/>
        <end position="72"/>
    </location>
</feature>
<reference evidence="2 3" key="1">
    <citation type="journal article" date="2019" name="Int. J. Syst. Evol. Microbiol.">
        <title>The Global Catalogue of Microorganisms (GCM) 10K type strain sequencing project: providing services to taxonomists for standard genome sequencing and annotation.</title>
        <authorList>
            <consortium name="The Broad Institute Genomics Platform"/>
            <consortium name="The Broad Institute Genome Sequencing Center for Infectious Disease"/>
            <person name="Wu L."/>
            <person name="Ma J."/>
        </authorList>
    </citation>
    <scope>NUCLEOTIDE SEQUENCE [LARGE SCALE GENOMIC DNA]</scope>
    <source>
        <strain evidence="2 3">JCM 3380</strain>
    </source>
</reference>
<comment type="caution">
    <text evidence="2">The sequence shown here is derived from an EMBL/GenBank/DDBJ whole genome shotgun (WGS) entry which is preliminary data.</text>
</comment>
<feature type="transmembrane region" description="Helical" evidence="1">
    <location>
        <begin position="120"/>
        <end position="137"/>
    </location>
</feature>
<feature type="transmembrane region" description="Helical" evidence="1">
    <location>
        <begin position="79"/>
        <end position="100"/>
    </location>
</feature>
<evidence type="ECO:0000256" key="1">
    <source>
        <dbReference type="SAM" id="Phobius"/>
    </source>
</evidence>
<evidence type="ECO:0000313" key="2">
    <source>
        <dbReference type="EMBL" id="GAA0257000.1"/>
    </source>
</evidence>
<sequence>MGLPFFAHPAVLAEFRGRWRRVFPLLLAGFFGPPVESAVTAAVGGTRAGGWWVVLVVGCLVPVGFFAARGFVRADGGWAVALGAVVQVVGVVGVTGRALLGVPPVVAGVLGVLLVERAHAVLFDAASGAVAGTSLVMRSRARAVRGLGVWKPVLATAGVDGRWLWWRVGTGVDLHGGRVALRDVRGVWVAHADGPPGGPVVAVRAEGRVIQLVVGDPEGFAWLLDRRVRALGATSDPP</sequence>
<proteinExistence type="predicted"/>
<dbReference type="Proteomes" id="UP001500416">
    <property type="component" value="Unassembled WGS sequence"/>
</dbReference>
<dbReference type="RefSeq" id="WP_343938627.1">
    <property type="nucleotide sequence ID" value="NZ_BAAABU010000025.1"/>
</dbReference>
<keyword evidence="1" id="KW-1133">Transmembrane helix</keyword>
<keyword evidence="3" id="KW-1185">Reference proteome</keyword>